<evidence type="ECO:0000256" key="3">
    <source>
        <dbReference type="ARBA" id="ARBA00006113"/>
    </source>
</evidence>
<keyword evidence="13 19" id="KW-0249">Electron transport</keyword>
<keyword evidence="6 19" id="KW-0997">Cell inner membrane</keyword>
<keyword evidence="18 19" id="KW-0472">Membrane</keyword>
<keyword evidence="15 19" id="KW-0560">Oxidoreductase</keyword>
<feature type="binding site" description="axial binding residue" evidence="20">
    <location>
        <position position="192"/>
    </location>
    <ligand>
        <name>heme c</name>
        <dbReference type="ChEBI" id="CHEBI:61717"/>
        <label>2</label>
    </ligand>
    <ligandPart>
        <name>Fe</name>
        <dbReference type="ChEBI" id="CHEBI:18248"/>
    </ligandPart>
</feature>
<comment type="similarity">
    <text evidence="3 19">Belongs to the CcoP / FixP family.</text>
</comment>
<dbReference type="GO" id="GO:0016491">
    <property type="term" value="F:oxidoreductase activity"/>
    <property type="evidence" value="ECO:0007669"/>
    <property type="project" value="UniProtKB-KW"/>
</dbReference>
<feature type="binding site" description="covalent" evidence="21">
    <location>
        <position position="152"/>
    </location>
    <ligand>
        <name>heme c</name>
        <dbReference type="ChEBI" id="CHEBI:61717"/>
        <label>1</label>
    </ligand>
</feature>
<dbReference type="InterPro" id="IPR032858">
    <property type="entry name" value="CcoP_N"/>
</dbReference>
<keyword evidence="7 19" id="KW-0349">Heme</keyword>
<dbReference type="InterPro" id="IPR038414">
    <property type="entry name" value="CcoP_N_sf"/>
</dbReference>
<evidence type="ECO:0000313" key="25">
    <source>
        <dbReference type="Proteomes" id="UP000019113"/>
    </source>
</evidence>
<evidence type="ECO:0000313" key="24">
    <source>
        <dbReference type="EMBL" id="ERL50057.1"/>
    </source>
</evidence>
<evidence type="ECO:0000256" key="22">
    <source>
        <dbReference type="SAM" id="Phobius"/>
    </source>
</evidence>
<feature type="binding site" description="axial binding residue" evidence="20">
    <location>
        <position position="238"/>
    </location>
    <ligand>
        <name>heme c</name>
        <dbReference type="ChEBI" id="CHEBI:61717"/>
        <label>2</label>
    </ligand>
    <ligandPart>
        <name>Fe</name>
        <dbReference type="ChEBI" id="CHEBI:18248"/>
    </ligandPart>
</feature>
<sequence length="319" mass="35047">MTTLWGDDLSGFWSSWIIIITLGSIAFAFWLLYVNRSTDKAPDSDGNVDTTGHMADGIAEYDNPLPRWWFLLYIATVIFALSYLALYPGLGNFSGLLGWSQEAQWEKEVTAADERFTPIFEQYQQVPIPELAQDAEAMQVAERIFLNNCAICHGTSARGGYGFPNLTDSDWLYGGDPAAITHTIEKGRSGMMPAWQQLGEEGIEDVTQFVLSLSGVAEDKQRASQGETVFASTCVGCHSPDGTGNQALGAPDLTDETWLYQAPGQSVADSVRQTLRHGRNGKMPAQARWIGEERVHLVAAYVYSLGHQQERAPSSPGQE</sequence>
<dbReference type="NCBIfam" id="TIGR00782">
    <property type="entry name" value="ccoP"/>
    <property type="match status" value="1"/>
</dbReference>
<dbReference type="InterPro" id="IPR036909">
    <property type="entry name" value="Cyt_c-like_dom_sf"/>
</dbReference>
<evidence type="ECO:0000256" key="21">
    <source>
        <dbReference type="PIRSR" id="PIRSR000006-2"/>
    </source>
</evidence>
<feature type="binding site" description="axial binding residue" evidence="20">
    <location>
        <position position="283"/>
    </location>
    <ligand>
        <name>heme c</name>
        <dbReference type="ChEBI" id="CHEBI:61717"/>
        <label>1</label>
    </ligand>
    <ligandPart>
        <name>Fe</name>
        <dbReference type="ChEBI" id="CHEBI:18248"/>
    </ligandPart>
</feature>
<comment type="pathway">
    <text evidence="2 19">Energy metabolism; oxidative phosphorylation.</text>
</comment>
<evidence type="ECO:0000256" key="4">
    <source>
        <dbReference type="ARBA" id="ARBA00022448"/>
    </source>
</evidence>
<dbReference type="UniPathway" id="UPA00705"/>
<dbReference type="Proteomes" id="UP000019113">
    <property type="component" value="Unassembled WGS sequence"/>
</dbReference>
<evidence type="ECO:0000256" key="1">
    <source>
        <dbReference type="ARBA" id="ARBA00004533"/>
    </source>
</evidence>
<comment type="function">
    <text evidence="19">C-type cytochrome. Part of the cbb3-type cytochrome c oxidase complex.</text>
</comment>
<keyword evidence="8 19" id="KW-0679">Respiratory chain</keyword>
<evidence type="ECO:0000256" key="8">
    <source>
        <dbReference type="ARBA" id="ARBA00022660"/>
    </source>
</evidence>
<feature type="transmembrane region" description="Helical" evidence="22">
    <location>
        <begin position="12"/>
        <end position="34"/>
    </location>
</feature>
<dbReference type="KEGG" id="hhu:AR456_04185"/>
<evidence type="ECO:0000256" key="11">
    <source>
        <dbReference type="ARBA" id="ARBA00022737"/>
    </source>
</evidence>
<keyword evidence="25" id="KW-1185">Reference proteome</keyword>
<evidence type="ECO:0000259" key="23">
    <source>
        <dbReference type="PROSITE" id="PS51007"/>
    </source>
</evidence>
<dbReference type="GO" id="GO:0020037">
    <property type="term" value="F:heme binding"/>
    <property type="evidence" value="ECO:0007669"/>
    <property type="project" value="InterPro"/>
</dbReference>
<evidence type="ECO:0000256" key="17">
    <source>
        <dbReference type="ARBA" id="ARBA00023065"/>
    </source>
</evidence>
<keyword evidence="16 19" id="KW-0408">Iron</keyword>
<feature type="binding site" description="axial binding residue" evidence="20">
    <location>
        <position position="153"/>
    </location>
    <ligand>
        <name>heme c</name>
        <dbReference type="ChEBI" id="CHEBI:61717"/>
        <label>1</label>
    </ligand>
    <ligandPart>
        <name>Fe</name>
        <dbReference type="ChEBI" id="CHEBI:18248"/>
    </ligandPart>
</feature>
<dbReference type="Pfam" id="PF13442">
    <property type="entry name" value="Cytochrome_CBB3"/>
    <property type="match status" value="2"/>
</dbReference>
<feature type="transmembrane region" description="Helical" evidence="22">
    <location>
        <begin position="68"/>
        <end position="87"/>
    </location>
</feature>
<evidence type="ECO:0000256" key="12">
    <source>
        <dbReference type="ARBA" id="ARBA00022781"/>
    </source>
</evidence>
<keyword evidence="11" id="KW-0677">Repeat</keyword>
<evidence type="ECO:0000256" key="14">
    <source>
        <dbReference type="ARBA" id="ARBA00022989"/>
    </source>
</evidence>
<dbReference type="GO" id="GO:0046872">
    <property type="term" value="F:metal ion binding"/>
    <property type="evidence" value="ECO:0007669"/>
    <property type="project" value="UniProtKB-KW"/>
</dbReference>
<keyword evidence="9 22" id="KW-0812">Transmembrane</keyword>
<dbReference type="GO" id="GO:0009055">
    <property type="term" value="F:electron transfer activity"/>
    <property type="evidence" value="ECO:0007669"/>
    <property type="project" value="InterPro"/>
</dbReference>
<dbReference type="eggNOG" id="COG2010">
    <property type="taxonomic scope" value="Bacteria"/>
</dbReference>
<evidence type="ECO:0000256" key="5">
    <source>
        <dbReference type="ARBA" id="ARBA00022475"/>
    </source>
</evidence>
<feature type="binding site" description="covalent" evidence="21">
    <location>
        <position position="234"/>
    </location>
    <ligand>
        <name>heme c</name>
        <dbReference type="ChEBI" id="CHEBI:61717"/>
        <label>2</label>
    </ligand>
</feature>
<gene>
    <name evidence="24" type="ORF">BJB45_02700</name>
</gene>
<keyword evidence="10 19" id="KW-0479">Metal-binding</keyword>
<keyword evidence="12 19" id="KW-0375">Hydrogen ion transport</keyword>
<dbReference type="GO" id="GO:1902600">
    <property type="term" value="P:proton transmembrane transport"/>
    <property type="evidence" value="ECO:0007669"/>
    <property type="project" value="UniProtKB-KW"/>
</dbReference>
<evidence type="ECO:0000256" key="16">
    <source>
        <dbReference type="ARBA" id="ARBA00023004"/>
    </source>
</evidence>
<dbReference type="Gene3D" id="1.10.760.10">
    <property type="entry name" value="Cytochrome c-like domain"/>
    <property type="match status" value="2"/>
</dbReference>
<dbReference type="PATRIC" id="fig|1178482.3.peg.3148"/>
<dbReference type="SUPFAM" id="SSF46626">
    <property type="entry name" value="Cytochrome c"/>
    <property type="match status" value="2"/>
</dbReference>
<proteinExistence type="inferred from homology"/>
<evidence type="ECO:0000256" key="18">
    <source>
        <dbReference type="ARBA" id="ARBA00023136"/>
    </source>
</evidence>
<feature type="binding site" description="covalent" evidence="21">
    <location>
        <position position="237"/>
    </location>
    <ligand>
        <name>heme c</name>
        <dbReference type="ChEBI" id="CHEBI:61717"/>
        <label>2</label>
    </ligand>
</feature>
<dbReference type="EMBL" id="AVBC01000039">
    <property type="protein sequence ID" value="ERL50057.1"/>
    <property type="molecule type" value="Genomic_DNA"/>
</dbReference>
<dbReference type="GO" id="GO:0005886">
    <property type="term" value="C:plasma membrane"/>
    <property type="evidence" value="ECO:0007669"/>
    <property type="project" value="UniProtKB-SubCell"/>
</dbReference>
<evidence type="ECO:0000256" key="13">
    <source>
        <dbReference type="ARBA" id="ARBA00022982"/>
    </source>
</evidence>
<evidence type="ECO:0000256" key="7">
    <source>
        <dbReference type="ARBA" id="ARBA00022617"/>
    </source>
</evidence>
<dbReference type="AlphaFoldDB" id="W1N3B4"/>
<evidence type="ECO:0000256" key="20">
    <source>
        <dbReference type="PIRSR" id="PIRSR000006-1"/>
    </source>
</evidence>
<dbReference type="InterPro" id="IPR009056">
    <property type="entry name" value="Cyt_c-like_dom"/>
</dbReference>
<feature type="domain" description="Cytochrome c" evidence="23">
    <location>
        <begin position="221"/>
        <end position="306"/>
    </location>
</feature>
<dbReference type="RefSeq" id="WP_021820105.1">
    <property type="nucleotide sequence ID" value="NZ_AVBC01000039.1"/>
</dbReference>
<dbReference type="InterPro" id="IPR050597">
    <property type="entry name" value="Cytochrome_c_Oxidase_Subunit"/>
</dbReference>
<feature type="binding site" description="covalent" evidence="21">
    <location>
        <position position="149"/>
    </location>
    <ligand>
        <name>heme c</name>
        <dbReference type="ChEBI" id="CHEBI:61717"/>
        <label>1</label>
    </ligand>
</feature>
<comment type="subcellular location">
    <subcellularLocation>
        <location evidence="1 19">Cell inner membrane</location>
    </subcellularLocation>
</comment>
<dbReference type="PIRSF" id="PIRSF000006">
    <property type="entry name" value="Cbb3-Cox_fixP"/>
    <property type="match status" value="1"/>
</dbReference>
<name>W1N3B4_9GAMM</name>
<comment type="caution">
    <text evidence="24">The sequence shown here is derived from an EMBL/GenBank/DDBJ whole genome shotgun (WGS) entry which is preliminary data.</text>
</comment>
<comment type="cofactor">
    <cofactor evidence="19 21">
        <name>heme c</name>
        <dbReference type="ChEBI" id="CHEBI:61717"/>
    </cofactor>
    <text evidence="19 21">Binds 2 heme C groups per subunit.</text>
</comment>
<reference evidence="24 25" key="1">
    <citation type="submission" date="2013-08" db="EMBL/GenBank/DDBJ databases">
        <title>draft genome of Halomonas huanghegensis, strain BJGMM-B45T.</title>
        <authorList>
            <person name="Miao C."/>
            <person name="Wan Y."/>
            <person name="Jin W."/>
        </authorList>
    </citation>
    <scope>NUCLEOTIDE SEQUENCE [LARGE SCALE GENOMIC DNA]</scope>
    <source>
        <strain evidence="24 25">BJGMM-B45</strain>
    </source>
</reference>
<protein>
    <recommendedName>
        <fullName evidence="19">Cbb3-type cytochrome c oxidase subunit</fullName>
    </recommendedName>
</protein>
<dbReference type="Pfam" id="PF14715">
    <property type="entry name" value="FixP_N"/>
    <property type="match status" value="1"/>
</dbReference>
<dbReference type="PANTHER" id="PTHR33751:SF1">
    <property type="entry name" value="CBB3-TYPE CYTOCHROME C OXIDASE SUBUNIT FIXP"/>
    <property type="match status" value="1"/>
</dbReference>
<evidence type="ECO:0000256" key="15">
    <source>
        <dbReference type="ARBA" id="ARBA00023002"/>
    </source>
</evidence>
<organism evidence="24 25">
    <name type="scientific">Halomonas huangheensis</name>
    <dbReference type="NCBI Taxonomy" id="1178482"/>
    <lineage>
        <taxon>Bacteria</taxon>
        <taxon>Pseudomonadati</taxon>
        <taxon>Pseudomonadota</taxon>
        <taxon>Gammaproteobacteria</taxon>
        <taxon>Oceanospirillales</taxon>
        <taxon>Halomonadaceae</taxon>
        <taxon>Halomonas</taxon>
    </lineage>
</organism>
<dbReference type="OrthoDB" id="9811281at2"/>
<evidence type="ECO:0000256" key="9">
    <source>
        <dbReference type="ARBA" id="ARBA00022692"/>
    </source>
</evidence>
<dbReference type="PROSITE" id="PS51007">
    <property type="entry name" value="CYTC"/>
    <property type="match status" value="2"/>
</dbReference>
<dbReference type="Gene3D" id="6.10.280.130">
    <property type="match status" value="1"/>
</dbReference>
<dbReference type="PANTHER" id="PTHR33751">
    <property type="entry name" value="CBB3-TYPE CYTOCHROME C OXIDASE SUBUNIT FIXP"/>
    <property type="match status" value="1"/>
</dbReference>
<dbReference type="InterPro" id="IPR004678">
    <property type="entry name" value="Cyt_c_oxidase_cbb3_su3"/>
</dbReference>
<keyword evidence="5 19" id="KW-1003">Cell membrane</keyword>
<comment type="subunit">
    <text evidence="19">Component of the cbb3-type cytochrome c oxidase.</text>
</comment>
<accession>W1N3B4</accession>
<keyword evidence="17 19" id="KW-0406">Ion transport</keyword>
<keyword evidence="14 22" id="KW-1133">Transmembrane helix</keyword>
<evidence type="ECO:0000256" key="2">
    <source>
        <dbReference type="ARBA" id="ARBA00004673"/>
    </source>
</evidence>
<feature type="domain" description="Cytochrome c" evidence="23">
    <location>
        <begin position="136"/>
        <end position="214"/>
    </location>
</feature>
<evidence type="ECO:0000256" key="19">
    <source>
        <dbReference type="PIRNR" id="PIRNR000006"/>
    </source>
</evidence>
<keyword evidence="4 19" id="KW-0813">Transport</keyword>
<dbReference type="STRING" id="1178482.AR456_04185"/>
<evidence type="ECO:0000256" key="10">
    <source>
        <dbReference type="ARBA" id="ARBA00022723"/>
    </source>
</evidence>
<dbReference type="GO" id="GO:0006119">
    <property type="term" value="P:oxidative phosphorylation"/>
    <property type="evidence" value="ECO:0007669"/>
    <property type="project" value="UniProtKB-UniPathway"/>
</dbReference>
<evidence type="ECO:0000256" key="6">
    <source>
        <dbReference type="ARBA" id="ARBA00022519"/>
    </source>
</evidence>